<dbReference type="EMBL" id="JTDY01001768">
    <property type="protein sequence ID" value="KOB72943.1"/>
    <property type="molecule type" value="Genomic_DNA"/>
</dbReference>
<reference evidence="1 2" key="1">
    <citation type="journal article" date="2015" name="Genome Biol. Evol.">
        <title>The genome of winter moth (Operophtera brumata) provides a genomic perspective on sexual dimorphism and phenology.</title>
        <authorList>
            <person name="Derks M.F."/>
            <person name="Smit S."/>
            <person name="Salis L."/>
            <person name="Schijlen E."/>
            <person name="Bossers A."/>
            <person name="Mateman C."/>
            <person name="Pijl A.S."/>
            <person name="de Ridder D."/>
            <person name="Groenen M.A."/>
            <person name="Visser M.E."/>
            <person name="Megens H.J."/>
        </authorList>
    </citation>
    <scope>NUCLEOTIDE SEQUENCE [LARGE SCALE GENOMIC DNA]</scope>
    <source>
        <strain evidence="1">WM2013NL</strain>
        <tissue evidence="1">Head and thorax</tissue>
    </source>
</reference>
<organism evidence="1 2">
    <name type="scientific">Operophtera brumata</name>
    <name type="common">Winter moth</name>
    <name type="synonym">Phalaena brumata</name>
    <dbReference type="NCBI Taxonomy" id="104452"/>
    <lineage>
        <taxon>Eukaryota</taxon>
        <taxon>Metazoa</taxon>
        <taxon>Ecdysozoa</taxon>
        <taxon>Arthropoda</taxon>
        <taxon>Hexapoda</taxon>
        <taxon>Insecta</taxon>
        <taxon>Pterygota</taxon>
        <taxon>Neoptera</taxon>
        <taxon>Endopterygota</taxon>
        <taxon>Lepidoptera</taxon>
        <taxon>Glossata</taxon>
        <taxon>Ditrysia</taxon>
        <taxon>Geometroidea</taxon>
        <taxon>Geometridae</taxon>
        <taxon>Larentiinae</taxon>
        <taxon>Operophtera</taxon>
    </lineage>
</organism>
<gene>
    <name evidence="1" type="ORF">OBRU01_09108</name>
</gene>
<sequence length="103" mass="11314">MSTRATCTDSRPYSTLILVVSLNVCNQLSDSVNRPAESLIRSALRPRLTCLAAGALARSGRTYNPRHVPRVLHSFLSMHGVPSTDHIRVYVPEPACIKLNITT</sequence>
<evidence type="ECO:0000313" key="1">
    <source>
        <dbReference type="EMBL" id="KOB72943.1"/>
    </source>
</evidence>
<evidence type="ECO:0000313" key="2">
    <source>
        <dbReference type="Proteomes" id="UP000037510"/>
    </source>
</evidence>
<dbReference type="Proteomes" id="UP000037510">
    <property type="component" value="Unassembled WGS sequence"/>
</dbReference>
<keyword evidence="2" id="KW-1185">Reference proteome</keyword>
<protein>
    <submittedName>
        <fullName evidence="1">Feminization 1-like protein</fullName>
    </submittedName>
</protein>
<accession>A0A0L7LBS5</accession>
<dbReference type="AlphaFoldDB" id="A0A0L7LBS5"/>
<proteinExistence type="predicted"/>
<name>A0A0L7LBS5_OPEBR</name>
<comment type="caution">
    <text evidence="1">The sequence shown here is derived from an EMBL/GenBank/DDBJ whole genome shotgun (WGS) entry which is preliminary data.</text>
</comment>